<feature type="compositionally biased region" description="Basic and acidic residues" evidence="2">
    <location>
        <begin position="103"/>
        <end position="114"/>
    </location>
</feature>
<feature type="region of interest" description="Disordered" evidence="2">
    <location>
        <begin position="301"/>
        <end position="322"/>
    </location>
</feature>
<evidence type="ECO:0000313" key="4">
    <source>
        <dbReference type="Proteomes" id="UP000541444"/>
    </source>
</evidence>
<evidence type="ECO:0000256" key="1">
    <source>
        <dbReference type="SAM" id="Coils"/>
    </source>
</evidence>
<feature type="region of interest" description="Disordered" evidence="2">
    <location>
        <begin position="148"/>
        <end position="168"/>
    </location>
</feature>
<proteinExistence type="predicted"/>
<feature type="compositionally biased region" description="Basic and acidic residues" evidence="2">
    <location>
        <begin position="310"/>
        <end position="322"/>
    </location>
</feature>
<organism evidence="3 4">
    <name type="scientific">Kingdonia uniflora</name>
    <dbReference type="NCBI Taxonomy" id="39325"/>
    <lineage>
        <taxon>Eukaryota</taxon>
        <taxon>Viridiplantae</taxon>
        <taxon>Streptophyta</taxon>
        <taxon>Embryophyta</taxon>
        <taxon>Tracheophyta</taxon>
        <taxon>Spermatophyta</taxon>
        <taxon>Magnoliopsida</taxon>
        <taxon>Ranunculales</taxon>
        <taxon>Circaeasteraceae</taxon>
        <taxon>Kingdonia</taxon>
    </lineage>
</organism>
<dbReference type="AlphaFoldDB" id="A0A7J7NIM9"/>
<evidence type="ECO:0000256" key="2">
    <source>
        <dbReference type="SAM" id="MobiDB-lite"/>
    </source>
</evidence>
<feature type="coiled-coil region" evidence="1">
    <location>
        <begin position="187"/>
        <end position="218"/>
    </location>
</feature>
<keyword evidence="1" id="KW-0175">Coiled coil</keyword>
<protein>
    <submittedName>
        <fullName evidence="3">Uncharacterized protein</fullName>
    </submittedName>
</protein>
<name>A0A7J7NIM9_9MAGN</name>
<reference evidence="3 4" key="1">
    <citation type="journal article" date="2020" name="IScience">
        <title>Genome Sequencing of the Endangered Kingdonia uniflora (Circaeasteraceae, Ranunculales) Reveals Potential Mechanisms of Evolutionary Specialization.</title>
        <authorList>
            <person name="Sun Y."/>
            <person name="Deng T."/>
            <person name="Zhang A."/>
            <person name="Moore M.J."/>
            <person name="Landis J.B."/>
            <person name="Lin N."/>
            <person name="Zhang H."/>
            <person name="Zhang X."/>
            <person name="Huang J."/>
            <person name="Zhang X."/>
            <person name="Sun H."/>
            <person name="Wang H."/>
        </authorList>
    </citation>
    <scope>NUCLEOTIDE SEQUENCE [LARGE SCALE GENOMIC DNA]</scope>
    <source>
        <strain evidence="3">TB1705</strain>
        <tissue evidence="3">Leaf</tissue>
    </source>
</reference>
<gene>
    <name evidence="3" type="ORF">GIB67_012228</name>
</gene>
<dbReference type="EMBL" id="JACGCM010000775">
    <property type="protein sequence ID" value="KAF6166832.1"/>
    <property type="molecule type" value="Genomic_DNA"/>
</dbReference>
<feature type="region of interest" description="Disordered" evidence="2">
    <location>
        <begin position="80"/>
        <end position="114"/>
    </location>
</feature>
<comment type="caution">
    <text evidence="3">The sequence shown here is derived from an EMBL/GenBank/DDBJ whole genome shotgun (WGS) entry which is preliminary data.</text>
</comment>
<evidence type="ECO:0000313" key="3">
    <source>
        <dbReference type="EMBL" id="KAF6166832.1"/>
    </source>
</evidence>
<keyword evidence="4" id="KW-1185">Reference proteome</keyword>
<accession>A0A7J7NIM9</accession>
<dbReference type="Proteomes" id="UP000541444">
    <property type="component" value="Unassembled WGS sequence"/>
</dbReference>
<sequence length="359" mass="39808">MDSTADSHSDTEGRTCNDNVIWVKGNCPQRDDEEPLDLQFRTVKQSVNSSVERKESLLDEVAEKETELELVLEGLGLSRKKRADSKSDKVRRAQSTRSMAGVDEGKKKISGEEEVRTNLSKTLGSGSSAPPNLTTSKIAQKYQKKRMLKSLPASGATESGEVTKEKRRVESSREKVARLVKGIWLGIEEEKSELKKAKSELEKALARAKSEAMKEVRQLKASYVVAIGQLQVEEKANLDEMLKERNRLGHHLMLKGYSKEEVDAIKADTYVEEGGDEEAEAVGVVDGLDGISRQTVLDNQGDDIELPEGGSEKVEEKDSETTKGLKELSEVIEHAEKLQRQVDALVVKGRQADMAQYHV</sequence>